<feature type="chain" id="PRO_5045949028" evidence="2">
    <location>
        <begin position="28"/>
        <end position="292"/>
    </location>
</feature>
<sequence length="292" mass="31826">MKKPIRTLLTLVLTTTSLGLVQPLANAHAEAVQPATTGRQIKLSGAANVRDLGGYVNRDGKHVRAHKLLRSASLAKLTAEDGQKLVKTYHVKTDVDLRSAEEAAQQPDAKIKGVTYQFNPVVPHMNTTDFMQGDGVKNMETAYRNFVLSKDGKKAYRQLFKTLLKTPKSQAVLYHCSAGKDRTGVATALILSALKVDRATIMNDYLLSNRYLAPSNQQILAQATASGAHEATLASLTAVLGVQSSYLNSSFKAINTKYGNVTNYLHKGLGLTTHDLTQLQKTYLATPKAQFR</sequence>
<proteinExistence type="inferred from homology"/>
<dbReference type="PANTHER" id="PTHR31126">
    <property type="entry name" value="TYROSINE-PROTEIN PHOSPHATASE"/>
    <property type="match status" value="1"/>
</dbReference>
<feature type="signal peptide" evidence="2">
    <location>
        <begin position="1"/>
        <end position="27"/>
    </location>
</feature>
<dbReference type="InterPro" id="IPR000387">
    <property type="entry name" value="Tyr_Pase_dom"/>
</dbReference>
<comment type="caution">
    <text evidence="4">The sequence shown here is derived from an EMBL/GenBank/DDBJ whole genome shotgun (WGS) entry which is preliminary data.</text>
</comment>
<comment type="similarity">
    <text evidence="1">Belongs to the protein-tyrosine phosphatase family.</text>
</comment>
<reference evidence="4 5" key="1">
    <citation type="submission" date="2019-07" db="EMBL/GenBank/DDBJ databases">
        <title>Whole genome shotgun sequence of Lactobacillus zymae NBRC 107157.</title>
        <authorList>
            <person name="Hosoyama A."/>
            <person name="Uohara A."/>
            <person name="Ohji S."/>
            <person name="Ichikawa N."/>
        </authorList>
    </citation>
    <scope>NUCLEOTIDE SEQUENCE [LARGE SCALE GENOMIC DNA]</scope>
    <source>
        <strain evidence="4 5">NBRC 107157</strain>
    </source>
</reference>
<dbReference type="InterPro" id="IPR026893">
    <property type="entry name" value="Tyr/Ser_Pase_IphP-type"/>
</dbReference>
<dbReference type="PANTHER" id="PTHR31126:SF1">
    <property type="entry name" value="TYROSINE SPECIFIC PROTEIN PHOSPHATASES DOMAIN-CONTAINING PROTEIN"/>
    <property type="match status" value="1"/>
</dbReference>
<feature type="domain" description="Tyrosine specific protein phosphatases" evidence="3">
    <location>
        <begin position="154"/>
        <end position="220"/>
    </location>
</feature>
<protein>
    <submittedName>
        <fullName evidence="4">Protein-tyrosine-phosphatase</fullName>
    </submittedName>
</protein>
<name>A0ABQ0WV85_9LACO</name>
<evidence type="ECO:0000259" key="3">
    <source>
        <dbReference type="PROSITE" id="PS50056"/>
    </source>
</evidence>
<dbReference type="Proteomes" id="UP000321794">
    <property type="component" value="Unassembled WGS sequence"/>
</dbReference>
<keyword evidence="5" id="KW-1185">Reference proteome</keyword>
<gene>
    <name evidence="4" type="ORF">LZY01_08240</name>
</gene>
<dbReference type="SUPFAM" id="SSF52799">
    <property type="entry name" value="(Phosphotyrosine protein) phosphatases II"/>
    <property type="match status" value="1"/>
</dbReference>
<accession>A0ABQ0WV85</accession>
<dbReference type="Pfam" id="PF13350">
    <property type="entry name" value="Y_phosphatase3"/>
    <property type="match status" value="1"/>
</dbReference>
<keyword evidence="2" id="KW-0732">Signal</keyword>
<dbReference type="InterPro" id="IPR029021">
    <property type="entry name" value="Prot-tyrosine_phosphatase-like"/>
</dbReference>
<dbReference type="Gene3D" id="3.90.190.10">
    <property type="entry name" value="Protein tyrosine phosphatase superfamily"/>
    <property type="match status" value="1"/>
</dbReference>
<evidence type="ECO:0000256" key="1">
    <source>
        <dbReference type="ARBA" id="ARBA00009580"/>
    </source>
</evidence>
<dbReference type="EMBL" id="BJZK01000007">
    <property type="protein sequence ID" value="GEO71656.1"/>
    <property type="molecule type" value="Genomic_DNA"/>
</dbReference>
<dbReference type="RefSeq" id="WP_057731400.1">
    <property type="nucleotide sequence ID" value="NZ_BJZK01000007.1"/>
</dbReference>
<dbReference type="PROSITE" id="PS50056">
    <property type="entry name" value="TYR_PHOSPHATASE_2"/>
    <property type="match status" value="1"/>
</dbReference>
<evidence type="ECO:0000256" key="2">
    <source>
        <dbReference type="SAM" id="SignalP"/>
    </source>
</evidence>
<evidence type="ECO:0000313" key="5">
    <source>
        <dbReference type="Proteomes" id="UP000321794"/>
    </source>
</evidence>
<evidence type="ECO:0000313" key="4">
    <source>
        <dbReference type="EMBL" id="GEO71656.1"/>
    </source>
</evidence>
<organism evidence="4 5">
    <name type="scientific">Levilactobacillus zymae</name>
    <dbReference type="NCBI Taxonomy" id="267363"/>
    <lineage>
        <taxon>Bacteria</taxon>
        <taxon>Bacillati</taxon>
        <taxon>Bacillota</taxon>
        <taxon>Bacilli</taxon>
        <taxon>Lactobacillales</taxon>
        <taxon>Lactobacillaceae</taxon>
        <taxon>Levilactobacillus</taxon>
    </lineage>
</organism>